<dbReference type="AlphaFoldDB" id="A0A1Y6LXM4"/>
<evidence type="ECO:0008006" key="4">
    <source>
        <dbReference type="Google" id="ProtNLM"/>
    </source>
</evidence>
<proteinExistence type="predicted"/>
<evidence type="ECO:0000256" key="1">
    <source>
        <dbReference type="SAM" id="MobiDB-lite"/>
    </source>
</evidence>
<dbReference type="Proteomes" id="UP000215453">
    <property type="component" value="Chromosome 11"/>
</dbReference>
<sequence>MVAHRAFGSRKRARRAPPAKGTPPRTRNSKVATPSLRTTLMGLPTELRLHIYEALWATEHELTIHTDIPGSRLSQRETEDPDTVGRKFVKTRTALLCVNKQIYQEAKTVLWSHSDLDWTYEKELPFPSDQPKDQTLWKRARFPARAKPYLSSMSIRTRPGWYMPKYTFFPFCEDDYPQLEVLQLFFGFHSYRREWIRTVVFAGRLVKMFSANSAFKKVAVEMTSVQHGAVYFNTSCVIGPGEFSSVFKQSECERRCDEMRGELEQALGDRSEGVAVEVLWKGHHGEAPDPQAY</sequence>
<name>A0A1Y6LXM4_ZYMTR</name>
<dbReference type="PANTHER" id="PTHR42085">
    <property type="entry name" value="F-BOX DOMAIN-CONTAINING PROTEIN"/>
    <property type="match status" value="1"/>
</dbReference>
<dbReference type="PANTHER" id="PTHR42085:SF2">
    <property type="entry name" value="F-BOX DOMAIN-CONTAINING PROTEIN"/>
    <property type="match status" value="1"/>
</dbReference>
<accession>A0A1Y6LXM4</accession>
<evidence type="ECO:0000313" key="2">
    <source>
        <dbReference type="EMBL" id="SMY29153.1"/>
    </source>
</evidence>
<evidence type="ECO:0000313" key="3">
    <source>
        <dbReference type="Proteomes" id="UP000215453"/>
    </source>
</evidence>
<dbReference type="EMBL" id="LT882686">
    <property type="protein sequence ID" value="SMY29153.1"/>
    <property type="molecule type" value="Genomic_DNA"/>
</dbReference>
<feature type="compositionally biased region" description="Basic residues" evidence="1">
    <location>
        <begin position="7"/>
        <end position="17"/>
    </location>
</feature>
<organism evidence="2 3">
    <name type="scientific">Zymoseptoria tritici ST99CH_1A5</name>
    <dbReference type="NCBI Taxonomy" id="1276529"/>
    <lineage>
        <taxon>Eukaryota</taxon>
        <taxon>Fungi</taxon>
        <taxon>Dikarya</taxon>
        <taxon>Ascomycota</taxon>
        <taxon>Pezizomycotina</taxon>
        <taxon>Dothideomycetes</taxon>
        <taxon>Dothideomycetidae</taxon>
        <taxon>Mycosphaerellales</taxon>
        <taxon>Mycosphaerellaceae</taxon>
        <taxon>Zymoseptoria</taxon>
    </lineage>
</organism>
<protein>
    <recommendedName>
        <fullName evidence="4">F-box domain-containing protein</fullName>
    </recommendedName>
</protein>
<dbReference type="InterPro" id="IPR038883">
    <property type="entry name" value="AN11006-like"/>
</dbReference>
<gene>
    <name evidence="2" type="ORF">ZT1A5_G10600</name>
</gene>
<reference evidence="2 3" key="1">
    <citation type="submission" date="2016-10" db="EMBL/GenBank/DDBJ databases">
        <authorList>
            <person name="Varghese N."/>
        </authorList>
    </citation>
    <scope>NUCLEOTIDE SEQUENCE [LARGE SCALE GENOMIC DNA]</scope>
</reference>
<feature type="region of interest" description="Disordered" evidence="1">
    <location>
        <begin position="1"/>
        <end position="32"/>
    </location>
</feature>